<protein>
    <submittedName>
        <fullName evidence="4">PKD domain-containing protein</fullName>
    </submittedName>
</protein>
<dbReference type="Gene3D" id="2.60.40.10">
    <property type="entry name" value="Immunoglobulins"/>
    <property type="match status" value="3"/>
</dbReference>
<feature type="domain" description="PKD" evidence="2">
    <location>
        <begin position="175"/>
        <end position="263"/>
    </location>
</feature>
<dbReference type="InterPro" id="IPR035986">
    <property type="entry name" value="PKD_dom_sf"/>
</dbReference>
<dbReference type="InterPro" id="IPR029865">
    <property type="entry name" value="KIAA0319-like"/>
</dbReference>
<dbReference type="Gene3D" id="1.10.1330.10">
    <property type="entry name" value="Dockerin domain"/>
    <property type="match status" value="1"/>
</dbReference>
<dbReference type="SUPFAM" id="SSF49299">
    <property type="entry name" value="PKD domain"/>
    <property type="match status" value="3"/>
</dbReference>
<dbReference type="PROSITE" id="PS50268">
    <property type="entry name" value="CADHERIN_2"/>
    <property type="match status" value="1"/>
</dbReference>
<dbReference type="SUPFAM" id="SSF63446">
    <property type="entry name" value="Type I dockerin domain"/>
    <property type="match status" value="1"/>
</dbReference>
<feature type="compositionally biased region" description="Low complexity" evidence="1">
    <location>
        <begin position="281"/>
        <end position="300"/>
    </location>
</feature>
<evidence type="ECO:0000313" key="5">
    <source>
        <dbReference type="Proteomes" id="UP000826254"/>
    </source>
</evidence>
<dbReference type="AlphaFoldDB" id="A0A8T8WE50"/>
<dbReference type="Proteomes" id="UP000826254">
    <property type="component" value="Chromosome"/>
</dbReference>
<dbReference type="GO" id="GO:0005509">
    <property type="term" value="F:calcium ion binding"/>
    <property type="evidence" value="ECO:0007669"/>
    <property type="project" value="InterPro"/>
</dbReference>
<evidence type="ECO:0000259" key="3">
    <source>
        <dbReference type="PROSITE" id="PS50268"/>
    </source>
</evidence>
<dbReference type="EMBL" id="CP081958">
    <property type="protein sequence ID" value="QZP38111.1"/>
    <property type="molecule type" value="Genomic_DNA"/>
</dbReference>
<feature type="compositionally biased region" description="Low complexity" evidence="1">
    <location>
        <begin position="191"/>
        <end position="203"/>
    </location>
</feature>
<dbReference type="InterPro" id="IPR018247">
    <property type="entry name" value="EF_Hand_1_Ca_BS"/>
</dbReference>
<feature type="region of interest" description="Disordered" evidence="1">
    <location>
        <begin position="447"/>
        <end position="468"/>
    </location>
</feature>
<feature type="domain" description="PKD" evidence="2">
    <location>
        <begin position="365"/>
        <end position="448"/>
    </location>
</feature>
<dbReference type="Pfam" id="PF22352">
    <property type="entry name" value="K319L-like_PKD"/>
    <property type="match status" value="1"/>
</dbReference>
<dbReference type="PANTHER" id="PTHR46182:SF2">
    <property type="entry name" value="FI19480P1"/>
    <property type="match status" value="1"/>
</dbReference>
<evidence type="ECO:0000313" key="4">
    <source>
        <dbReference type="EMBL" id="QZP38111.1"/>
    </source>
</evidence>
<dbReference type="InterPro" id="IPR000601">
    <property type="entry name" value="PKD_dom"/>
</dbReference>
<proteinExistence type="predicted"/>
<dbReference type="PROSITE" id="PS00018">
    <property type="entry name" value="EF_HAND_1"/>
    <property type="match status" value="1"/>
</dbReference>
<dbReference type="InterPro" id="IPR036439">
    <property type="entry name" value="Dockerin_dom_sf"/>
</dbReference>
<evidence type="ECO:0000256" key="1">
    <source>
        <dbReference type="SAM" id="MobiDB-lite"/>
    </source>
</evidence>
<dbReference type="InterPro" id="IPR002105">
    <property type="entry name" value="Dockerin_1_rpt"/>
</dbReference>
<feature type="compositionally biased region" description="Polar residues" evidence="1">
    <location>
        <begin position="372"/>
        <end position="394"/>
    </location>
</feature>
<dbReference type="InterPro" id="IPR022409">
    <property type="entry name" value="PKD/Chitinase_dom"/>
</dbReference>
<feature type="compositionally biased region" description="Low complexity" evidence="1">
    <location>
        <begin position="346"/>
        <end position="355"/>
    </location>
</feature>
<dbReference type="SMART" id="SM00089">
    <property type="entry name" value="PKD"/>
    <property type="match status" value="3"/>
</dbReference>
<feature type="region of interest" description="Disordered" evidence="1">
    <location>
        <begin position="122"/>
        <end position="203"/>
    </location>
</feature>
<dbReference type="Pfam" id="PF18911">
    <property type="entry name" value="PKD_4"/>
    <property type="match status" value="2"/>
</dbReference>
<name>A0A8T8WE50_9EURY</name>
<dbReference type="GO" id="GO:0031410">
    <property type="term" value="C:cytoplasmic vesicle"/>
    <property type="evidence" value="ECO:0007669"/>
    <property type="project" value="TreeGrafter"/>
</dbReference>
<feature type="region of interest" description="Disordered" evidence="1">
    <location>
        <begin position="561"/>
        <end position="587"/>
    </location>
</feature>
<dbReference type="InterPro" id="IPR002126">
    <property type="entry name" value="Cadherin-like_dom"/>
</dbReference>
<dbReference type="KEGG" id="hmp:K6T50_02820"/>
<dbReference type="GO" id="GO:0007156">
    <property type="term" value="P:homophilic cell adhesion via plasma membrane adhesion molecules"/>
    <property type="evidence" value="ECO:0007669"/>
    <property type="project" value="InterPro"/>
</dbReference>
<dbReference type="PANTHER" id="PTHR46182">
    <property type="entry name" value="FI19480P1"/>
    <property type="match status" value="1"/>
</dbReference>
<feature type="compositionally biased region" description="Polar residues" evidence="1">
    <location>
        <begin position="94"/>
        <end position="103"/>
    </location>
</feature>
<dbReference type="GO" id="GO:0016020">
    <property type="term" value="C:membrane"/>
    <property type="evidence" value="ECO:0007669"/>
    <property type="project" value="InterPro"/>
</dbReference>
<dbReference type="InterPro" id="IPR013783">
    <property type="entry name" value="Ig-like_fold"/>
</dbReference>
<organism evidence="4 5">
    <name type="scientific">Halobaculum magnesiiphilum</name>
    <dbReference type="NCBI Taxonomy" id="1017351"/>
    <lineage>
        <taxon>Archaea</taxon>
        <taxon>Methanobacteriati</taxon>
        <taxon>Methanobacteriota</taxon>
        <taxon>Stenosarchaea group</taxon>
        <taxon>Halobacteria</taxon>
        <taxon>Halobacteriales</taxon>
        <taxon>Haloferacaceae</taxon>
        <taxon>Halobaculum</taxon>
    </lineage>
</organism>
<feature type="compositionally biased region" description="Low complexity" evidence="1">
    <location>
        <begin position="249"/>
        <end position="258"/>
    </location>
</feature>
<sequence>MNDTARRHLRQTVATLVALSIVLSVLGPVGTVAADPSVSIDQTAGSDTVEPGETVTITTTLTAEDVNGPLVELDFPDGWEGTVTDSDGGAVNPQDDNGNVLSSNSPSIVWLSSGTYEVTTELQVPEDATPGEYTISTTGSGVDPTDDDSLANEDDEIDSTETTITVQDPDQNEDPTAAFTASPSSPDAGEGVSFDASGSSDADGSIASYEWDFGDGSTATGVSPSHTFDDAGEYDVTLTVTDDDGATATTTETVSVSEPEPANEPPTADAGADQTVDEGDAVTLDASDSSDADGSIASYSWTQTDGQSVDLSDADAAQPTFDAPAVDSDQQLTFEVDVTDDDGDTASDTVVVTVEAADEPPENQDPTADFSGPSNAETGESVSFDASASSDTDGSIASYEWDFGDGSTATGVSPSHTFDDAGEYDVTLTVTDDDGATATTTETVTVTAASDEPDNETPASTTMSLSPESELVAVGDTAEYDIVVDDVENGVGAYVLTVTVDDPSVASITDVELADVSDEDLTDVQIAEDGSSVTVEAVLVDTDDTGAVTVGTVTVESAGEGTTGVSLDVSELGDESGDPYEVTDTSGASLEASTLVVGESDSPAQDPDGDGDFEDINGDGTVDILDVQTLFADRDGEAVQNAPDAFDFNGDGEFTLLDIQALFAEETG</sequence>
<dbReference type="GO" id="GO:0000272">
    <property type="term" value="P:polysaccharide catabolic process"/>
    <property type="evidence" value="ECO:0007669"/>
    <property type="project" value="InterPro"/>
</dbReference>
<dbReference type="GO" id="GO:0004553">
    <property type="term" value="F:hydrolase activity, hydrolyzing O-glycosyl compounds"/>
    <property type="evidence" value="ECO:0007669"/>
    <property type="project" value="InterPro"/>
</dbReference>
<evidence type="ECO:0000259" key="2">
    <source>
        <dbReference type="PROSITE" id="PS50093"/>
    </source>
</evidence>
<feature type="region of interest" description="Disordered" evidence="1">
    <location>
        <begin position="79"/>
        <end position="103"/>
    </location>
</feature>
<accession>A0A8T8WE50</accession>
<feature type="region of interest" description="Disordered" evidence="1">
    <location>
        <begin position="249"/>
        <end position="394"/>
    </location>
</feature>
<keyword evidence="5" id="KW-1185">Reference proteome</keyword>
<dbReference type="PROSITE" id="PS50093">
    <property type="entry name" value="PKD"/>
    <property type="match status" value="2"/>
</dbReference>
<dbReference type="GeneID" id="67177040"/>
<feature type="compositionally biased region" description="Acidic residues" evidence="1">
    <location>
        <begin position="144"/>
        <end position="159"/>
    </location>
</feature>
<dbReference type="CDD" id="cd00146">
    <property type="entry name" value="PKD"/>
    <property type="match status" value="2"/>
</dbReference>
<feature type="compositionally biased region" description="Polar residues" evidence="1">
    <location>
        <begin position="301"/>
        <end position="310"/>
    </location>
</feature>
<dbReference type="RefSeq" id="WP_222607914.1">
    <property type="nucleotide sequence ID" value="NZ_CP081958.1"/>
</dbReference>
<reference evidence="4 5" key="1">
    <citation type="journal article" date="2021" name="Int. J. Syst. Evol. Microbiol.">
        <title>Halobaculum halophilum sp. nov. and Halobaculum salinum sp. nov., isolated from salt lake and saline soil.</title>
        <authorList>
            <person name="Cui H.L."/>
            <person name="Shi X.W."/>
            <person name="Yin X.M."/>
            <person name="Yang X.Y."/>
            <person name="Hou J."/>
            <person name="Zhu L."/>
        </authorList>
    </citation>
    <scope>NUCLEOTIDE SEQUENCE [LARGE SCALE GENOMIC DNA]</scope>
    <source>
        <strain evidence="4 5">NBRC 109044</strain>
    </source>
</reference>
<feature type="compositionally biased region" description="Polar residues" evidence="1">
    <location>
        <begin position="457"/>
        <end position="467"/>
    </location>
</feature>
<dbReference type="Pfam" id="PF00404">
    <property type="entry name" value="Dockerin_1"/>
    <property type="match status" value="1"/>
</dbReference>
<feature type="domain" description="Cadherin" evidence="3">
    <location>
        <begin position="116"/>
        <end position="268"/>
    </location>
</feature>
<gene>
    <name evidence="4" type="ORF">K6T50_02820</name>
</gene>